<evidence type="ECO:0000256" key="1">
    <source>
        <dbReference type="SAM" id="Phobius"/>
    </source>
</evidence>
<dbReference type="OrthoDB" id="194358at2759"/>
<dbReference type="GO" id="GO:0006629">
    <property type="term" value="P:lipid metabolic process"/>
    <property type="evidence" value="ECO:0007669"/>
    <property type="project" value="InterPro"/>
</dbReference>
<proteinExistence type="predicted"/>
<feature type="transmembrane region" description="Helical" evidence="1">
    <location>
        <begin position="435"/>
        <end position="454"/>
    </location>
</feature>
<feature type="domain" description="Fungal lipase-type" evidence="2">
    <location>
        <begin position="620"/>
        <end position="779"/>
    </location>
</feature>
<evidence type="ECO:0000313" key="3">
    <source>
        <dbReference type="EMBL" id="ETW03323.1"/>
    </source>
</evidence>
<dbReference type="GeneID" id="20081869"/>
<dbReference type="Pfam" id="PF01764">
    <property type="entry name" value="Lipase_3"/>
    <property type="match status" value="1"/>
</dbReference>
<accession>A0A024UCG4</accession>
<reference evidence="3" key="1">
    <citation type="submission" date="2013-12" db="EMBL/GenBank/DDBJ databases">
        <title>The Genome Sequence of Aphanomyces invadans NJM9701.</title>
        <authorList>
            <consortium name="The Broad Institute Genomics Platform"/>
            <person name="Russ C."/>
            <person name="Tyler B."/>
            <person name="van West P."/>
            <person name="Dieguez-Uribeondo J."/>
            <person name="Young S.K."/>
            <person name="Zeng Q."/>
            <person name="Gargeya S."/>
            <person name="Fitzgerald M."/>
            <person name="Abouelleil A."/>
            <person name="Alvarado L."/>
            <person name="Chapman S.B."/>
            <person name="Gainer-Dewar J."/>
            <person name="Goldberg J."/>
            <person name="Griggs A."/>
            <person name="Gujja S."/>
            <person name="Hansen M."/>
            <person name="Howarth C."/>
            <person name="Imamovic A."/>
            <person name="Ireland A."/>
            <person name="Larimer J."/>
            <person name="McCowan C."/>
            <person name="Murphy C."/>
            <person name="Pearson M."/>
            <person name="Poon T.W."/>
            <person name="Priest M."/>
            <person name="Roberts A."/>
            <person name="Saif S."/>
            <person name="Shea T."/>
            <person name="Sykes S."/>
            <person name="Wortman J."/>
            <person name="Nusbaum C."/>
            <person name="Birren B."/>
        </authorList>
    </citation>
    <scope>NUCLEOTIDE SEQUENCE [LARGE SCALE GENOMIC DNA]</scope>
    <source>
        <strain evidence="3">NJM9701</strain>
    </source>
</reference>
<dbReference type="CDD" id="cd00519">
    <property type="entry name" value="Lipase_3"/>
    <property type="match status" value="1"/>
</dbReference>
<dbReference type="PANTHER" id="PTHR45856:SF11">
    <property type="entry name" value="FUNGAL LIPASE-LIKE DOMAIN-CONTAINING PROTEIN"/>
    <property type="match status" value="1"/>
</dbReference>
<keyword evidence="1" id="KW-0812">Transmembrane</keyword>
<name>A0A024UCG4_9STRA</name>
<dbReference type="EMBL" id="KI913959">
    <property type="protein sequence ID" value="ETW03323.1"/>
    <property type="molecule type" value="Genomic_DNA"/>
</dbReference>
<feature type="transmembrane region" description="Helical" evidence="1">
    <location>
        <begin position="466"/>
        <end position="484"/>
    </location>
</feature>
<keyword evidence="1" id="KW-1133">Transmembrane helix</keyword>
<dbReference type="InterPro" id="IPR051218">
    <property type="entry name" value="Sec_MonoDiacylglyc_Lipase"/>
</dbReference>
<feature type="transmembrane region" description="Helical" evidence="1">
    <location>
        <begin position="391"/>
        <end position="409"/>
    </location>
</feature>
<sequence length="840" mass="94587">MDSMDGDDTIYRPLLFYSTGYSSSQMLLDDDAFRQNRQQHNEDIDGNEPHNPLLQGPLAPRLRLETLSSTAASAVLGLTYIAFCVAIALPYLHTIGYLSKVEPLSGELCSPNFHQNACTYIDLEPHGGKNAWWTANVSNVSWLAGSMSLDLEPRGVNVTSETSFVLEYDVFVYGGGHSAQVDKSTDYIFARYNQSVWLHCPGGICGRTTLFDVSQDNEGLGGAGYGSYLIVVFYHSYYPHLFARAVDYFFSYTAPAMHVSELVVRAVLVAATIAFLPWWSYQTFQGSSGARPIHTRVLWLGLVLVLYQNPIFMLAQWFRTVDDGTRFAANLCQTISTTCVRLAWLFLMDHPLSASSAWWKVVYGVVHVAMSLCMCVLRFPRLFSIAQHESTFVLLGFAMIFLTWTWLFWLRSICLRTMATLNDKLMYMTSRDQQLSYRFLFLELVLVIVYVGMSSIAQVVSLVREWILYGTAPFVLAAVSSFSGTGAGQVVPVEQILFVSMVVYMTMVVHLPPVESATSTARFYIEEAHYASARNPRLSHFGHRHPSQYDDSALFCLETAEWLVQLAWQAYMDPLGNPSASGNGVQALETFGFELIVHLRHELLDTQAIVCMHRTRKRLVVAFRGSVSKAHWKTNLRFHQVPLWMQSMQGMARSSRQQSCKDRAMRWASRMPLLNLALPRVHSGFWKAYAAVRSDLKETLRLLLDEHPDLSLYVTGHSMGGALAVLAAYDCAVHFNIAITMYNFGAPRVGNPAFVRQYNRAVPNSHRVVLDGDLVAGIPRFWGLYEHVGSEIALDEGGNVIVDPSFIERRLHQRSKTRVAVHGMLVYRSVLRKCFDNLQL</sequence>
<dbReference type="InterPro" id="IPR029058">
    <property type="entry name" value="AB_hydrolase_fold"/>
</dbReference>
<dbReference type="RefSeq" id="XP_008867552.1">
    <property type="nucleotide sequence ID" value="XM_008869330.1"/>
</dbReference>
<feature type="transmembrane region" description="Helical" evidence="1">
    <location>
        <begin position="358"/>
        <end position="379"/>
    </location>
</feature>
<feature type="transmembrane region" description="Helical" evidence="1">
    <location>
        <begin position="293"/>
        <end position="315"/>
    </location>
</feature>
<dbReference type="VEuPathDB" id="FungiDB:H310_04819"/>
<dbReference type="AlphaFoldDB" id="A0A024UCG4"/>
<dbReference type="PANTHER" id="PTHR45856">
    <property type="entry name" value="ALPHA/BETA-HYDROLASES SUPERFAMILY PROTEIN"/>
    <property type="match status" value="1"/>
</dbReference>
<dbReference type="SUPFAM" id="SSF53474">
    <property type="entry name" value="alpha/beta-Hydrolases"/>
    <property type="match status" value="1"/>
</dbReference>
<dbReference type="Gene3D" id="3.40.50.1820">
    <property type="entry name" value="alpha/beta hydrolase"/>
    <property type="match status" value="1"/>
</dbReference>
<organism evidence="3">
    <name type="scientific">Aphanomyces invadans</name>
    <dbReference type="NCBI Taxonomy" id="157072"/>
    <lineage>
        <taxon>Eukaryota</taxon>
        <taxon>Sar</taxon>
        <taxon>Stramenopiles</taxon>
        <taxon>Oomycota</taxon>
        <taxon>Saprolegniomycetes</taxon>
        <taxon>Saprolegniales</taxon>
        <taxon>Verrucalvaceae</taxon>
        <taxon>Aphanomyces</taxon>
    </lineage>
</organism>
<evidence type="ECO:0000259" key="2">
    <source>
        <dbReference type="Pfam" id="PF01764"/>
    </source>
</evidence>
<feature type="transmembrane region" description="Helical" evidence="1">
    <location>
        <begin position="496"/>
        <end position="514"/>
    </location>
</feature>
<protein>
    <recommendedName>
        <fullName evidence="2">Fungal lipase-type domain-containing protein</fullName>
    </recommendedName>
</protein>
<gene>
    <name evidence="3" type="ORF">H310_04819</name>
</gene>
<dbReference type="InterPro" id="IPR002921">
    <property type="entry name" value="Fungal_lipase-type"/>
</dbReference>
<dbReference type="eggNOG" id="KOG4569">
    <property type="taxonomic scope" value="Eukaryota"/>
</dbReference>
<feature type="transmembrane region" description="Helical" evidence="1">
    <location>
        <begin position="262"/>
        <end position="281"/>
    </location>
</feature>
<keyword evidence="1" id="KW-0472">Membrane</keyword>
<feature type="transmembrane region" description="Helical" evidence="1">
    <location>
        <begin position="71"/>
        <end position="92"/>
    </location>
</feature>